<sequence>MRNKSSLGGTRPSSTINAQNSRQTGSNVSLDSIGFGTARRKPIRPNEPWQMPLLLAEGEIPPNNVTHDCIIYLIVCDQHDRMAIMNTAITRVVALPFVAIPMNSDWDQVAVDGLHLLLHKNESDCFISQTSKKTTSNYNVDVNNEGSKRMPKRHQMNLIHVLRLQLPSEEFQIRLFQLVNIKSTDKNVCCQNNKTLEWVSIKDMQNDMIKPLWGPEPKMMLNKLYNRDMKYIFEFSKDTVLSFLMRPEKLNALQAKLLAGCKVSSSICMSLYEDYVEHCFPSFSMTLESFRIYLIKYGYDRRDPRFESLFRAVAYNRRYYIDFFEFITGMVSLEPDTPDMYDARLRTVFRYFDHDLDNKLNAIEMEMVLREVQPATFSDERFRAQAEKICRSCVDGKVKLEDFIDAIRTGKLKGIDKVCRAPKKIIPLVVAAVKKRHDEQANVLLKKATETKNVRQNRGLCQRCRAQDYDYSVHCVTFDSNGNIIPMMTIDKVVLTTSPILQRNIVFLGNYIGRGEHNVEVLCYLFALKLMSPNMVLLLRGFNEDFKQAMGVLLQECKRKYSEMAGNMICNELIQTLERMPFGVVVDDSILCLHSGIPQQNDGRLTLLHDIPKPLHEIGKCPLAYEVVSRVPTETNDSRVTLFTRLQLKAFLQGNDLTHMIRGHDGSEMTTDPTYRLNHEASCVTISSHTSNPIVVYLEPGKNLQIVKPSPKDVNIVPNRIILTQLWAEPAKKLSVKSTFEL</sequence>
<dbReference type="InterPro" id="IPR006186">
    <property type="entry name" value="Ser/Thr-sp_prot-phosphatase"/>
</dbReference>
<dbReference type="PROSITE" id="PS50222">
    <property type="entry name" value="EF_HAND_2"/>
    <property type="match status" value="1"/>
</dbReference>
<proteinExistence type="inferred from homology"/>
<dbReference type="InterPro" id="IPR029052">
    <property type="entry name" value="Metallo-depent_PP-like"/>
</dbReference>
<reference evidence="4" key="1">
    <citation type="submission" date="2022-12" db="EMBL/GenBank/DDBJ databases">
        <title>Genome assemblies of Blomia tropicalis.</title>
        <authorList>
            <person name="Cui Y."/>
        </authorList>
    </citation>
    <scope>NUCLEOTIDE SEQUENCE</scope>
    <source>
        <tissue evidence="4">Adult mites</tissue>
    </source>
</reference>
<dbReference type="GO" id="GO:0005634">
    <property type="term" value="C:nucleus"/>
    <property type="evidence" value="ECO:0007669"/>
    <property type="project" value="TreeGrafter"/>
</dbReference>
<dbReference type="Gene3D" id="1.10.238.10">
    <property type="entry name" value="EF-hand"/>
    <property type="match status" value="1"/>
</dbReference>
<dbReference type="PRINTS" id="PR00114">
    <property type="entry name" value="STPHPHTASE"/>
</dbReference>
<evidence type="ECO:0000256" key="1">
    <source>
        <dbReference type="ARBA" id="ARBA00008294"/>
    </source>
</evidence>
<dbReference type="GO" id="GO:0005737">
    <property type="term" value="C:cytoplasm"/>
    <property type="evidence" value="ECO:0007669"/>
    <property type="project" value="TreeGrafter"/>
</dbReference>
<feature type="region of interest" description="Disordered" evidence="2">
    <location>
        <begin position="1"/>
        <end position="33"/>
    </location>
</feature>
<protein>
    <recommendedName>
        <fullName evidence="3">EF-hand domain-containing protein</fullName>
    </recommendedName>
</protein>
<gene>
    <name evidence="4" type="ORF">RDWZM_002135</name>
</gene>
<dbReference type="GO" id="GO:0005509">
    <property type="term" value="F:calcium ion binding"/>
    <property type="evidence" value="ECO:0007669"/>
    <property type="project" value="InterPro"/>
</dbReference>
<evidence type="ECO:0000259" key="3">
    <source>
        <dbReference type="PROSITE" id="PS50222"/>
    </source>
</evidence>
<dbReference type="PANTHER" id="PTHR11668:SF496">
    <property type="entry name" value="SERINE_THREONINE-PROTEIN PHOSPHATASE"/>
    <property type="match status" value="1"/>
</dbReference>
<evidence type="ECO:0000313" key="5">
    <source>
        <dbReference type="Proteomes" id="UP001142055"/>
    </source>
</evidence>
<dbReference type="Gene3D" id="3.60.21.10">
    <property type="match status" value="1"/>
</dbReference>
<dbReference type="SUPFAM" id="SSF47473">
    <property type="entry name" value="EF-hand"/>
    <property type="match status" value="1"/>
</dbReference>
<dbReference type="Pfam" id="PF00149">
    <property type="entry name" value="Metallophos"/>
    <property type="match status" value="1"/>
</dbReference>
<feature type="domain" description="EF-hand" evidence="3">
    <location>
        <begin position="340"/>
        <end position="375"/>
    </location>
</feature>
<dbReference type="EMBL" id="JAPWDV010000001">
    <property type="protein sequence ID" value="KAJ6223590.1"/>
    <property type="molecule type" value="Genomic_DNA"/>
</dbReference>
<dbReference type="SUPFAM" id="SSF56300">
    <property type="entry name" value="Metallo-dependent phosphatases"/>
    <property type="match status" value="1"/>
</dbReference>
<dbReference type="InterPro" id="IPR050341">
    <property type="entry name" value="PP1_catalytic_subunit"/>
</dbReference>
<name>A0A9Q0MCX4_BLOTA</name>
<dbReference type="InterPro" id="IPR011992">
    <property type="entry name" value="EF-hand-dom_pair"/>
</dbReference>
<feature type="compositionally biased region" description="Polar residues" evidence="2">
    <location>
        <begin position="1"/>
        <end position="30"/>
    </location>
</feature>
<organism evidence="4 5">
    <name type="scientific">Blomia tropicalis</name>
    <name type="common">Mite</name>
    <dbReference type="NCBI Taxonomy" id="40697"/>
    <lineage>
        <taxon>Eukaryota</taxon>
        <taxon>Metazoa</taxon>
        <taxon>Ecdysozoa</taxon>
        <taxon>Arthropoda</taxon>
        <taxon>Chelicerata</taxon>
        <taxon>Arachnida</taxon>
        <taxon>Acari</taxon>
        <taxon>Acariformes</taxon>
        <taxon>Sarcoptiformes</taxon>
        <taxon>Astigmata</taxon>
        <taxon>Glycyphagoidea</taxon>
        <taxon>Echimyopodidae</taxon>
        <taxon>Blomia</taxon>
    </lineage>
</organism>
<dbReference type="InterPro" id="IPR004843">
    <property type="entry name" value="Calcineurin-like_PHP"/>
</dbReference>
<comment type="similarity">
    <text evidence="1">Belongs to the PPP phosphatase family.</text>
</comment>
<evidence type="ECO:0000313" key="4">
    <source>
        <dbReference type="EMBL" id="KAJ6223590.1"/>
    </source>
</evidence>
<dbReference type="AlphaFoldDB" id="A0A9Q0MCX4"/>
<dbReference type="SMART" id="SM00156">
    <property type="entry name" value="PP2Ac"/>
    <property type="match status" value="1"/>
</dbReference>
<accession>A0A9Q0MCX4</accession>
<dbReference type="InterPro" id="IPR002048">
    <property type="entry name" value="EF_hand_dom"/>
</dbReference>
<keyword evidence="5" id="KW-1185">Reference proteome</keyword>
<dbReference type="CDD" id="cd00144">
    <property type="entry name" value="MPP_PPP_family"/>
    <property type="match status" value="1"/>
</dbReference>
<dbReference type="PANTHER" id="PTHR11668">
    <property type="entry name" value="SERINE/THREONINE PROTEIN PHOSPHATASE"/>
    <property type="match status" value="1"/>
</dbReference>
<evidence type="ECO:0000256" key="2">
    <source>
        <dbReference type="SAM" id="MobiDB-lite"/>
    </source>
</evidence>
<comment type="caution">
    <text evidence="4">The sequence shown here is derived from an EMBL/GenBank/DDBJ whole genome shotgun (WGS) entry which is preliminary data.</text>
</comment>
<dbReference type="GO" id="GO:0004722">
    <property type="term" value="F:protein serine/threonine phosphatase activity"/>
    <property type="evidence" value="ECO:0007669"/>
    <property type="project" value="TreeGrafter"/>
</dbReference>
<dbReference type="Proteomes" id="UP001142055">
    <property type="component" value="Chromosome 1"/>
</dbReference>